<accession>A0A9K3GFW0</accession>
<name>A0A9K3GFW0_9EUKA</name>
<organism evidence="2 3">
    <name type="scientific">Kipferlia bialata</name>
    <dbReference type="NCBI Taxonomy" id="797122"/>
    <lineage>
        <taxon>Eukaryota</taxon>
        <taxon>Metamonada</taxon>
        <taxon>Carpediemonas-like organisms</taxon>
        <taxon>Kipferlia</taxon>
    </lineage>
</organism>
<feature type="chain" id="PRO_5039945540" evidence="1">
    <location>
        <begin position="19"/>
        <end position="137"/>
    </location>
</feature>
<comment type="caution">
    <text evidence="2">The sequence shown here is derived from an EMBL/GenBank/DDBJ whole genome shotgun (WGS) entry which is preliminary data.</text>
</comment>
<protein>
    <submittedName>
        <fullName evidence="2">Uncharacterized protein</fullName>
    </submittedName>
</protein>
<gene>
    <name evidence="2" type="ORF">KIPB_002029</name>
</gene>
<dbReference type="SUPFAM" id="SSF50911">
    <property type="entry name" value="Mannose 6-phosphate receptor domain"/>
    <property type="match status" value="1"/>
</dbReference>
<feature type="non-terminal residue" evidence="2">
    <location>
        <position position="1"/>
    </location>
</feature>
<dbReference type="InterPro" id="IPR009011">
    <property type="entry name" value="Man6P_isomerase_rcpt-bd_dom_sf"/>
</dbReference>
<dbReference type="Proteomes" id="UP000265618">
    <property type="component" value="Unassembled WGS sequence"/>
</dbReference>
<keyword evidence="1" id="KW-0732">Signal</keyword>
<keyword evidence="3" id="KW-1185">Reference proteome</keyword>
<evidence type="ECO:0000256" key="1">
    <source>
        <dbReference type="SAM" id="SignalP"/>
    </source>
</evidence>
<dbReference type="AlphaFoldDB" id="A0A9K3GFW0"/>
<feature type="signal peptide" evidence="1">
    <location>
        <begin position="1"/>
        <end position="18"/>
    </location>
</feature>
<dbReference type="Gene3D" id="2.70.130.10">
    <property type="entry name" value="Mannose-6-phosphate receptor binding domain"/>
    <property type="match status" value="1"/>
</dbReference>
<evidence type="ECO:0000313" key="2">
    <source>
        <dbReference type="EMBL" id="GIQ81120.1"/>
    </source>
</evidence>
<evidence type="ECO:0000313" key="3">
    <source>
        <dbReference type="Proteomes" id="UP000265618"/>
    </source>
</evidence>
<sequence>MRVGLCACLVALLGLALAELNVSIDYNTCSVQYSYYQYNFAALIPTAGTDNVAYELDDDEFTYFWNLCQPTSEMGHPGVPTTEKPPTRMECAGAAMCQYSALHDEYHMAGVWDKMSVSLMNTEDPESGIILSLSLSL</sequence>
<dbReference type="EMBL" id="BDIP01000311">
    <property type="protein sequence ID" value="GIQ81120.1"/>
    <property type="molecule type" value="Genomic_DNA"/>
</dbReference>
<reference evidence="2 3" key="1">
    <citation type="journal article" date="2018" name="PLoS ONE">
        <title>The draft genome of Kipferlia bialata reveals reductive genome evolution in fornicate parasites.</title>
        <authorList>
            <person name="Tanifuji G."/>
            <person name="Takabayashi S."/>
            <person name="Kume K."/>
            <person name="Takagi M."/>
            <person name="Nakayama T."/>
            <person name="Kamikawa R."/>
            <person name="Inagaki Y."/>
            <person name="Hashimoto T."/>
        </authorList>
    </citation>
    <scope>NUCLEOTIDE SEQUENCE [LARGE SCALE GENOMIC DNA]</scope>
    <source>
        <strain evidence="2">NY0173</strain>
    </source>
</reference>
<proteinExistence type="predicted"/>